<proteinExistence type="predicted"/>
<reference evidence="2" key="2">
    <citation type="submission" date="2020-09" db="EMBL/GenBank/DDBJ databases">
        <authorList>
            <person name="Sun Q."/>
            <person name="Ohkuma M."/>
        </authorList>
    </citation>
    <scope>NUCLEOTIDE SEQUENCE</scope>
    <source>
        <strain evidence="2">JCM 4234</strain>
    </source>
</reference>
<protein>
    <submittedName>
        <fullName evidence="2">Uncharacterized protein</fullName>
    </submittedName>
</protein>
<dbReference type="Proteomes" id="UP000653493">
    <property type="component" value="Unassembled WGS sequence"/>
</dbReference>
<feature type="compositionally biased region" description="Low complexity" evidence="1">
    <location>
        <begin position="11"/>
        <end position="35"/>
    </location>
</feature>
<organism evidence="2 3">
    <name type="scientific">Streptomyces griseoviridis</name>
    <dbReference type="NCBI Taxonomy" id="45398"/>
    <lineage>
        <taxon>Bacteria</taxon>
        <taxon>Bacillati</taxon>
        <taxon>Actinomycetota</taxon>
        <taxon>Actinomycetes</taxon>
        <taxon>Kitasatosporales</taxon>
        <taxon>Streptomycetaceae</taxon>
        <taxon>Streptomyces</taxon>
    </lineage>
</organism>
<name>A0A918GVX8_STRGD</name>
<feature type="compositionally biased region" description="Basic and acidic residues" evidence="1">
    <location>
        <begin position="120"/>
        <end position="132"/>
    </location>
</feature>
<comment type="caution">
    <text evidence="2">The sequence shown here is derived from an EMBL/GenBank/DDBJ whole genome shotgun (WGS) entry which is preliminary data.</text>
</comment>
<accession>A0A918GVX8</accession>
<feature type="region of interest" description="Disordered" evidence="1">
    <location>
        <begin position="1"/>
        <end position="152"/>
    </location>
</feature>
<feature type="compositionally biased region" description="Low complexity" evidence="1">
    <location>
        <begin position="100"/>
        <end position="111"/>
    </location>
</feature>
<feature type="compositionally biased region" description="Basic and acidic residues" evidence="1">
    <location>
        <begin position="1"/>
        <end position="10"/>
    </location>
</feature>
<feature type="compositionally biased region" description="Low complexity" evidence="1">
    <location>
        <begin position="138"/>
        <end position="152"/>
    </location>
</feature>
<reference evidence="2" key="1">
    <citation type="journal article" date="2014" name="Int. J. Syst. Evol. Microbiol.">
        <title>Complete genome sequence of Corynebacterium casei LMG S-19264T (=DSM 44701T), isolated from a smear-ripened cheese.</title>
        <authorList>
            <consortium name="US DOE Joint Genome Institute (JGI-PGF)"/>
            <person name="Walter F."/>
            <person name="Albersmeier A."/>
            <person name="Kalinowski J."/>
            <person name="Ruckert C."/>
        </authorList>
    </citation>
    <scope>NUCLEOTIDE SEQUENCE</scope>
    <source>
        <strain evidence="2">JCM 4234</strain>
    </source>
</reference>
<evidence type="ECO:0000313" key="3">
    <source>
        <dbReference type="Proteomes" id="UP000653493"/>
    </source>
</evidence>
<evidence type="ECO:0000256" key="1">
    <source>
        <dbReference type="SAM" id="MobiDB-lite"/>
    </source>
</evidence>
<dbReference type="EMBL" id="BMSL01000029">
    <property type="protein sequence ID" value="GGS63994.1"/>
    <property type="molecule type" value="Genomic_DNA"/>
</dbReference>
<dbReference type="AlphaFoldDB" id="A0A918GVX8"/>
<gene>
    <name evidence="2" type="ORF">GCM10010238_61320</name>
</gene>
<sequence length="152" mass="15650">MFLDPLRRAEAAGSASSAGSRAGSSYTVRARVTAGGERRARAGRAGGASGTRAQATAAPRGARQVRAYGGEVQRPQPYRTGAGQHAAPPHRVRPGGGAAGEQAGVEFAGEGVQRGRARGRREFVEAVEHGQDRTGVQRLPGGRTAGLRRGGR</sequence>
<evidence type="ECO:0000313" key="2">
    <source>
        <dbReference type="EMBL" id="GGS63994.1"/>
    </source>
</evidence>
<keyword evidence="3" id="KW-1185">Reference proteome</keyword>